<sequence length="201" mass="23362">MANADLKRTKILEAATRRFAHFGMAKTTMAEIAKDLSFSKALLYYYFPDKNSLYSAVFEYVMDEMMTEISDYISKSDNYEDAMMFTLDKRIELINKYYSLFEQSTALVKEMPAEIEKVIKECFEKEATLLGKVLQIGINKGELEVDDLEDTAKLLLYSLFGMRIGIMKDMKCLIFPTKEEFDFILTLQKKMVKIFLNGLRK</sequence>
<dbReference type="Gene3D" id="1.10.10.60">
    <property type="entry name" value="Homeodomain-like"/>
    <property type="match status" value="1"/>
</dbReference>
<dbReference type="Proteomes" id="UP000006241">
    <property type="component" value="Unassembled WGS sequence"/>
</dbReference>
<evidence type="ECO:0000256" key="2">
    <source>
        <dbReference type="PROSITE-ProRule" id="PRU00335"/>
    </source>
</evidence>
<name>C2G5J2_SPHSI</name>
<dbReference type="PANTHER" id="PTHR30328:SF54">
    <property type="entry name" value="HTH-TYPE TRANSCRIPTIONAL REPRESSOR SCO4008"/>
    <property type="match status" value="1"/>
</dbReference>
<evidence type="ECO:0000256" key="1">
    <source>
        <dbReference type="ARBA" id="ARBA00023125"/>
    </source>
</evidence>
<dbReference type="InterPro" id="IPR009057">
    <property type="entry name" value="Homeodomain-like_sf"/>
</dbReference>
<dbReference type="HOGENOM" id="CLU_069356_12_10_10"/>
<dbReference type="InterPro" id="IPR001647">
    <property type="entry name" value="HTH_TetR"/>
</dbReference>
<dbReference type="SUPFAM" id="SSF46689">
    <property type="entry name" value="Homeodomain-like"/>
    <property type="match status" value="1"/>
</dbReference>
<dbReference type="PRINTS" id="PR00455">
    <property type="entry name" value="HTHTETR"/>
</dbReference>
<proteinExistence type="predicted"/>
<dbReference type="RefSeq" id="WP_003005256.1">
    <property type="nucleotide sequence ID" value="NZ_GG668630.1"/>
</dbReference>
<organism evidence="4 5">
    <name type="scientific">Sphingobacterium spiritivorum ATCC 33300</name>
    <dbReference type="NCBI Taxonomy" id="525372"/>
    <lineage>
        <taxon>Bacteria</taxon>
        <taxon>Pseudomonadati</taxon>
        <taxon>Bacteroidota</taxon>
        <taxon>Sphingobacteriia</taxon>
        <taxon>Sphingobacteriales</taxon>
        <taxon>Sphingobacteriaceae</taxon>
        <taxon>Sphingobacterium</taxon>
    </lineage>
</organism>
<protein>
    <submittedName>
        <fullName evidence="4">Transcriptional regulator, TetR family</fullName>
    </submittedName>
</protein>
<dbReference type="Gene3D" id="1.10.357.10">
    <property type="entry name" value="Tetracycline Repressor, domain 2"/>
    <property type="match status" value="1"/>
</dbReference>
<comment type="caution">
    <text evidence="4">The sequence shown here is derived from an EMBL/GenBank/DDBJ whole genome shotgun (WGS) entry which is preliminary data.</text>
</comment>
<evidence type="ECO:0000313" key="5">
    <source>
        <dbReference type="Proteomes" id="UP000006241"/>
    </source>
</evidence>
<reference evidence="4 5" key="1">
    <citation type="submission" date="2009-01" db="EMBL/GenBank/DDBJ databases">
        <authorList>
            <person name="Qin X."/>
            <person name="Bachman B."/>
            <person name="Battles P."/>
            <person name="Bell A."/>
            <person name="Bess C."/>
            <person name="Bickham C."/>
            <person name="Chaboub L."/>
            <person name="Chen D."/>
            <person name="Coyle M."/>
            <person name="Deiros D.R."/>
            <person name="Dinh H."/>
            <person name="Forbes L."/>
            <person name="Fowler G."/>
            <person name="Francisco L."/>
            <person name="Fu Q."/>
            <person name="Gubbala S."/>
            <person name="Hale W."/>
            <person name="Han Y."/>
            <person name="Hemphill L."/>
            <person name="Highlander S.K."/>
            <person name="Hirani K."/>
            <person name="Hogues M."/>
            <person name="Jackson L."/>
            <person name="Jakkamsetti A."/>
            <person name="Javaid M."/>
            <person name="Jiang H."/>
            <person name="Korchina V."/>
            <person name="Kovar C."/>
            <person name="Lara F."/>
            <person name="Lee S."/>
            <person name="Mata R."/>
            <person name="Mathew T."/>
            <person name="Moen C."/>
            <person name="Morales K."/>
            <person name="Munidasa M."/>
            <person name="Nazareth L."/>
            <person name="Ngo R."/>
            <person name="Nguyen L."/>
            <person name="Okwuonu G."/>
            <person name="Ongeri F."/>
            <person name="Patil S."/>
            <person name="Petrosino J."/>
            <person name="Pham C."/>
            <person name="Pham P."/>
            <person name="Pu L.-L."/>
            <person name="Puazo M."/>
            <person name="Raj R."/>
            <person name="Reid J."/>
            <person name="Rouhana J."/>
            <person name="Saada N."/>
            <person name="Shang Y."/>
            <person name="Simmons D."/>
            <person name="Thornton R."/>
            <person name="Warren J."/>
            <person name="Weissenberger G."/>
            <person name="Zhang J."/>
            <person name="Zhang L."/>
            <person name="Zhou C."/>
            <person name="Zhu D."/>
            <person name="Muzny D."/>
            <person name="Worley K."/>
            <person name="Gibbs R."/>
        </authorList>
    </citation>
    <scope>NUCLEOTIDE SEQUENCE [LARGE SCALE GENOMIC DNA]</scope>
    <source>
        <strain evidence="4 5">ATCC 33300</strain>
    </source>
</reference>
<dbReference type="PANTHER" id="PTHR30328">
    <property type="entry name" value="TRANSCRIPTIONAL REPRESSOR"/>
    <property type="match status" value="1"/>
</dbReference>
<accession>C2G5J2</accession>
<dbReference type="AlphaFoldDB" id="C2G5J2"/>
<evidence type="ECO:0000313" key="4">
    <source>
        <dbReference type="EMBL" id="EEI89558.1"/>
    </source>
</evidence>
<dbReference type="EMBL" id="ACHB01000102">
    <property type="protein sequence ID" value="EEI89558.1"/>
    <property type="molecule type" value="Genomic_DNA"/>
</dbReference>
<dbReference type="InterPro" id="IPR050109">
    <property type="entry name" value="HTH-type_TetR-like_transc_reg"/>
</dbReference>
<dbReference type="Pfam" id="PF00440">
    <property type="entry name" value="TetR_N"/>
    <property type="match status" value="1"/>
</dbReference>
<keyword evidence="1 2" id="KW-0238">DNA-binding</keyword>
<dbReference type="PROSITE" id="PS50977">
    <property type="entry name" value="HTH_TETR_2"/>
    <property type="match status" value="1"/>
</dbReference>
<feature type="domain" description="HTH tetR-type" evidence="3">
    <location>
        <begin position="5"/>
        <end position="65"/>
    </location>
</feature>
<evidence type="ECO:0000259" key="3">
    <source>
        <dbReference type="PROSITE" id="PS50977"/>
    </source>
</evidence>
<gene>
    <name evidence="4" type="ORF">HMPREF0765_4848</name>
</gene>
<dbReference type="GO" id="GO:0003677">
    <property type="term" value="F:DNA binding"/>
    <property type="evidence" value="ECO:0007669"/>
    <property type="project" value="UniProtKB-UniRule"/>
</dbReference>
<feature type="DNA-binding region" description="H-T-H motif" evidence="2">
    <location>
        <begin position="28"/>
        <end position="47"/>
    </location>
</feature>